<dbReference type="AlphaFoldDB" id="A0A9W9F0A9"/>
<proteinExistence type="predicted"/>
<reference evidence="2" key="1">
    <citation type="submission" date="2022-11" db="EMBL/GenBank/DDBJ databases">
        <authorList>
            <person name="Petersen C."/>
        </authorList>
    </citation>
    <scope>NUCLEOTIDE SEQUENCE</scope>
    <source>
        <strain evidence="2">IBT 34128</strain>
    </source>
</reference>
<feature type="chain" id="PRO_5040848034" evidence="1">
    <location>
        <begin position="19"/>
        <end position="141"/>
    </location>
</feature>
<keyword evidence="1" id="KW-0732">Signal</keyword>
<comment type="caution">
    <text evidence="2">The sequence shown here is derived from an EMBL/GenBank/DDBJ whole genome shotgun (WGS) entry which is preliminary data.</text>
</comment>
<evidence type="ECO:0000256" key="1">
    <source>
        <dbReference type="SAM" id="SignalP"/>
    </source>
</evidence>
<reference evidence="2" key="2">
    <citation type="journal article" date="2023" name="IMA Fungus">
        <title>Comparative genomic study of the Penicillium genus elucidates a diverse pangenome and 15 lateral gene transfer events.</title>
        <authorList>
            <person name="Petersen C."/>
            <person name="Sorensen T."/>
            <person name="Nielsen M.R."/>
            <person name="Sondergaard T.E."/>
            <person name="Sorensen J.L."/>
            <person name="Fitzpatrick D.A."/>
            <person name="Frisvad J.C."/>
            <person name="Nielsen K.L."/>
        </authorList>
    </citation>
    <scope>NUCLEOTIDE SEQUENCE</scope>
    <source>
        <strain evidence="2">IBT 34128</strain>
    </source>
</reference>
<gene>
    <name evidence="2" type="ORF">NUU61_006035</name>
</gene>
<dbReference type="Proteomes" id="UP001141434">
    <property type="component" value="Unassembled WGS sequence"/>
</dbReference>
<dbReference type="RefSeq" id="XP_056509363.1">
    <property type="nucleotide sequence ID" value="XM_056656563.1"/>
</dbReference>
<keyword evidence="3" id="KW-1185">Reference proteome</keyword>
<sequence>MQFKALLAAAIFPAMAFAAAPTTTISRAPLKNDDGTCNFYFNNVLECTGDTSVVGMGKYNPDTEQCEMSNDKYKTFQADAPWFCSDSNLAFYYSDDDKGGMDFNTGGLSFNNGQGDWWVPNFGFKPTSIKARGKLDAKQQS</sequence>
<name>A0A9W9F0A9_9EURO</name>
<accession>A0A9W9F0A9</accession>
<feature type="signal peptide" evidence="1">
    <location>
        <begin position="1"/>
        <end position="18"/>
    </location>
</feature>
<evidence type="ECO:0000313" key="2">
    <source>
        <dbReference type="EMBL" id="KAJ5091165.1"/>
    </source>
</evidence>
<evidence type="ECO:0000313" key="3">
    <source>
        <dbReference type="Proteomes" id="UP001141434"/>
    </source>
</evidence>
<organism evidence="2 3">
    <name type="scientific">Penicillium alfredii</name>
    <dbReference type="NCBI Taxonomy" id="1506179"/>
    <lineage>
        <taxon>Eukaryota</taxon>
        <taxon>Fungi</taxon>
        <taxon>Dikarya</taxon>
        <taxon>Ascomycota</taxon>
        <taxon>Pezizomycotina</taxon>
        <taxon>Eurotiomycetes</taxon>
        <taxon>Eurotiomycetidae</taxon>
        <taxon>Eurotiales</taxon>
        <taxon>Aspergillaceae</taxon>
        <taxon>Penicillium</taxon>
    </lineage>
</organism>
<dbReference type="GeneID" id="81395732"/>
<protein>
    <submittedName>
        <fullName evidence="2">Uncharacterized protein</fullName>
    </submittedName>
</protein>
<dbReference type="EMBL" id="JAPMSZ010000009">
    <property type="protein sequence ID" value="KAJ5091165.1"/>
    <property type="molecule type" value="Genomic_DNA"/>
</dbReference>